<dbReference type="Proteomes" id="UP001595579">
    <property type="component" value="Unassembled WGS sequence"/>
</dbReference>
<evidence type="ECO:0000313" key="1">
    <source>
        <dbReference type="EMBL" id="MFC3285767.1"/>
    </source>
</evidence>
<dbReference type="EMBL" id="JBHRUG010000044">
    <property type="protein sequence ID" value="MFC3285767.1"/>
    <property type="molecule type" value="Genomic_DNA"/>
</dbReference>
<organism evidence="1 2">
    <name type="scientific">Litchfieldella rifensis</name>
    <dbReference type="NCBI Taxonomy" id="762643"/>
    <lineage>
        <taxon>Bacteria</taxon>
        <taxon>Pseudomonadati</taxon>
        <taxon>Pseudomonadota</taxon>
        <taxon>Gammaproteobacteria</taxon>
        <taxon>Oceanospirillales</taxon>
        <taxon>Halomonadaceae</taxon>
        <taxon>Litchfieldella</taxon>
    </lineage>
</organism>
<dbReference type="InterPro" id="IPR027417">
    <property type="entry name" value="P-loop_NTPase"/>
</dbReference>
<keyword evidence="2" id="KW-1185">Reference proteome</keyword>
<dbReference type="SUPFAM" id="SSF52540">
    <property type="entry name" value="P-loop containing nucleoside triphosphate hydrolases"/>
    <property type="match status" value="1"/>
</dbReference>
<proteinExistence type="predicted"/>
<protein>
    <recommendedName>
        <fullName evidence="3">Sulfotransferase family protein</fullName>
    </recommendedName>
</protein>
<name>A0ABV7LTA9_9GAMM</name>
<sequence length="314" mass="35955">MNGIPAKEIDIIENSISDALEMLVDYNEDTVSSPKQVESLSWLLNKSDELQVLRKSTALEPIRTIHHFACTGGTLVAKCLASMPNTQLISEVDPLSTLHIQSGKPRFSPTDIISLLNFSVRPLSQKVFTEIFVSGIEALHNAMQRDGQYLILRDHTHSHFCTEQFLSERLTFRAIMRERFSLCSAITVRHPLDSFISLKNNGWIHFEPATLEEYSIRYLCFLKEYNNVPLIKYENFVRSPQKTMKSLCEILCLPYDSSFTETFNLIKLTGDSGRKSEEISERPRREIPAILYEEALESPAFNKLCELMNYEPHS</sequence>
<comment type="caution">
    <text evidence="1">The sequence shown here is derived from an EMBL/GenBank/DDBJ whole genome shotgun (WGS) entry which is preliminary data.</text>
</comment>
<gene>
    <name evidence="1" type="ORF">ACFOEV_19390</name>
</gene>
<accession>A0ABV7LTA9</accession>
<evidence type="ECO:0008006" key="3">
    <source>
        <dbReference type="Google" id="ProtNLM"/>
    </source>
</evidence>
<reference evidence="2" key="1">
    <citation type="journal article" date="2019" name="Int. J. Syst. Evol. Microbiol.">
        <title>The Global Catalogue of Microorganisms (GCM) 10K type strain sequencing project: providing services to taxonomists for standard genome sequencing and annotation.</title>
        <authorList>
            <consortium name="The Broad Institute Genomics Platform"/>
            <consortium name="The Broad Institute Genome Sequencing Center for Infectious Disease"/>
            <person name="Wu L."/>
            <person name="Ma J."/>
        </authorList>
    </citation>
    <scope>NUCLEOTIDE SEQUENCE [LARGE SCALE GENOMIC DNA]</scope>
    <source>
        <strain evidence="2">CECT 7698</strain>
    </source>
</reference>
<dbReference type="Gene3D" id="3.40.50.300">
    <property type="entry name" value="P-loop containing nucleotide triphosphate hydrolases"/>
    <property type="match status" value="1"/>
</dbReference>
<dbReference type="RefSeq" id="WP_386776543.1">
    <property type="nucleotide sequence ID" value="NZ_JBHRUG010000044.1"/>
</dbReference>
<evidence type="ECO:0000313" key="2">
    <source>
        <dbReference type="Proteomes" id="UP001595579"/>
    </source>
</evidence>